<dbReference type="InterPro" id="IPR029056">
    <property type="entry name" value="Ribokinase-like"/>
</dbReference>
<proteinExistence type="inferred from homology"/>
<dbReference type="PANTHER" id="PTHR10584">
    <property type="entry name" value="SUGAR KINASE"/>
    <property type="match status" value="1"/>
</dbReference>
<organism evidence="6 7">
    <name type="scientific">Labrys monachus</name>
    <dbReference type="NCBI Taxonomy" id="217067"/>
    <lineage>
        <taxon>Bacteria</taxon>
        <taxon>Pseudomonadati</taxon>
        <taxon>Pseudomonadota</taxon>
        <taxon>Alphaproteobacteria</taxon>
        <taxon>Hyphomicrobiales</taxon>
        <taxon>Xanthobacteraceae</taxon>
        <taxon>Labrys</taxon>
    </lineage>
</organism>
<dbReference type="InterPro" id="IPR011611">
    <property type="entry name" value="PfkB_dom"/>
</dbReference>
<protein>
    <submittedName>
        <fullName evidence="6">Sulfofructose kinase</fullName>
        <ecNumber evidence="6">2.7.1.184</ecNumber>
    </submittedName>
</protein>
<keyword evidence="3 4" id="KW-0418">Kinase</keyword>
<evidence type="ECO:0000256" key="3">
    <source>
        <dbReference type="ARBA" id="ARBA00022777"/>
    </source>
</evidence>
<evidence type="ECO:0000256" key="2">
    <source>
        <dbReference type="ARBA" id="ARBA00022679"/>
    </source>
</evidence>
<evidence type="ECO:0000313" key="6">
    <source>
        <dbReference type="EMBL" id="MDQ0395533.1"/>
    </source>
</evidence>
<comment type="similarity">
    <text evidence="1 4">Belongs to the carbohydrate kinase PfkB family.</text>
</comment>
<dbReference type="Gene3D" id="3.40.1190.20">
    <property type="match status" value="1"/>
</dbReference>
<dbReference type="SUPFAM" id="SSF53613">
    <property type="entry name" value="Ribokinase-like"/>
    <property type="match status" value="1"/>
</dbReference>
<evidence type="ECO:0000256" key="4">
    <source>
        <dbReference type="RuleBase" id="RU003704"/>
    </source>
</evidence>
<name>A0ABU0FLP9_9HYPH</name>
<dbReference type="RefSeq" id="WP_307434335.1">
    <property type="nucleotide sequence ID" value="NZ_JAUSVK010000001.1"/>
</dbReference>
<dbReference type="Pfam" id="PF00294">
    <property type="entry name" value="PfkB"/>
    <property type="match status" value="1"/>
</dbReference>
<dbReference type="PANTHER" id="PTHR10584:SF157">
    <property type="entry name" value="SULFOFRUCTOSE KINASE"/>
    <property type="match status" value="1"/>
</dbReference>
<reference evidence="6 7" key="1">
    <citation type="submission" date="2023-07" db="EMBL/GenBank/DDBJ databases">
        <title>Genomic Encyclopedia of Type Strains, Phase IV (KMG-IV): sequencing the most valuable type-strain genomes for metagenomic binning, comparative biology and taxonomic classification.</title>
        <authorList>
            <person name="Goeker M."/>
        </authorList>
    </citation>
    <scope>NUCLEOTIDE SEQUENCE [LARGE SCALE GENOMIC DNA]</scope>
    <source>
        <strain evidence="6 7">DSM 5896</strain>
    </source>
</reference>
<dbReference type="PROSITE" id="PS00584">
    <property type="entry name" value="PFKB_KINASES_2"/>
    <property type="match status" value="1"/>
</dbReference>
<dbReference type="PRINTS" id="PR00990">
    <property type="entry name" value="RIBOKINASE"/>
</dbReference>
<dbReference type="EC" id="2.7.1.184" evidence="6"/>
<gene>
    <name evidence="6" type="ORF">J3R73_005325</name>
</gene>
<evidence type="ECO:0000313" key="7">
    <source>
        <dbReference type="Proteomes" id="UP001237448"/>
    </source>
</evidence>
<dbReference type="EMBL" id="JAUSVK010000001">
    <property type="protein sequence ID" value="MDQ0395533.1"/>
    <property type="molecule type" value="Genomic_DNA"/>
</dbReference>
<keyword evidence="2 4" id="KW-0808">Transferase</keyword>
<keyword evidence="7" id="KW-1185">Reference proteome</keyword>
<evidence type="ECO:0000259" key="5">
    <source>
        <dbReference type="Pfam" id="PF00294"/>
    </source>
</evidence>
<accession>A0ABU0FLP9</accession>
<evidence type="ECO:0000256" key="1">
    <source>
        <dbReference type="ARBA" id="ARBA00010688"/>
    </source>
</evidence>
<sequence length="297" mass="30984">MAKVCLAGTAVQDFIFAVREMPVRPEKYRSHALTVVGGGLAANAAVAVARLGGEAVLMVRLGDDATGRDIVEGLEAFGVDCALIRRIPGLTSPLSAIFVDAAGERLIVTYTDDALPQEPAWLPEALPDGTDAVMGDIRWEAAALRLFALARQAGCPGVLDVDSAPDSPALLQAATHVAYSHQAAREMTGREDPAAALAELAAGAPNWQAVTHGPRGTWFTADGRIEHIPAFRVEVVDTLAAGDTYHGALALALGEGMGAPEAVRFASAAAAIKCTRFGGRLGIPEREEVDRFLRGAG</sequence>
<dbReference type="InterPro" id="IPR002139">
    <property type="entry name" value="Ribo/fructo_kinase"/>
</dbReference>
<dbReference type="GO" id="GO:0016301">
    <property type="term" value="F:kinase activity"/>
    <property type="evidence" value="ECO:0007669"/>
    <property type="project" value="UniProtKB-KW"/>
</dbReference>
<dbReference type="InterPro" id="IPR002173">
    <property type="entry name" value="Carboh/pur_kinase_PfkB_CS"/>
</dbReference>
<comment type="caution">
    <text evidence="6">The sequence shown here is derived from an EMBL/GenBank/DDBJ whole genome shotgun (WGS) entry which is preliminary data.</text>
</comment>
<feature type="domain" description="Carbohydrate kinase PfkB" evidence="5">
    <location>
        <begin position="1"/>
        <end position="285"/>
    </location>
</feature>
<dbReference type="Proteomes" id="UP001237448">
    <property type="component" value="Unassembled WGS sequence"/>
</dbReference>
<dbReference type="GO" id="GO:0061594">
    <property type="term" value="F:6-deoxy-6-sulfofructose kinase activity"/>
    <property type="evidence" value="ECO:0007669"/>
    <property type="project" value="UniProtKB-EC"/>
</dbReference>